<name>A0A6S6WMP9_9GAMM</name>
<dbReference type="CDD" id="cd02808">
    <property type="entry name" value="GltS_FMN"/>
    <property type="match status" value="1"/>
</dbReference>
<evidence type="ECO:0000256" key="2">
    <source>
        <dbReference type="PIRNR" id="PIRNR006429"/>
    </source>
</evidence>
<dbReference type="EMBL" id="CADCXY010000001">
    <property type="protein sequence ID" value="CAB0149993.1"/>
    <property type="molecule type" value="Genomic_DNA"/>
</dbReference>
<dbReference type="Gene3D" id="3.20.20.70">
    <property type="entry name" value="Aldolase class I"/>
    <property type="match status" value="1"/>
</dbReference>
<dbReference type="Proteomes" id="UP000481517">
    <property type="component" value="Unassembled WGS sequence"/>
</dbReference>
<evidence type="ECO:0000256" key="1">
    <source>
        <dbReference type="ARBA" id="ARBA00009716"/>
    </source>
</evidence>
<dbReference type="GO" id="GO:0006537">
    <property type="term" value="P:glutamate biosynthetic process"/>
    <property type="evidence" value="ECO:0007669"/>
    <property type="project" value="InterPro"/>
</dbReference>
<dbReference type="InterPro" id="IPR002932">
    <property type="entry name" value="Glu_synthdom"/>
</dbReference>
<keyword evidence="3" id="KW-0812">Transmembrane</keyword>
<evidence type="ECO:0000313" key="5">
    <source>
        <dbReference type="EMBL" id="CAB0149993.1"/>
    </source>
</evidence>
<dbReference type="PANTHER" id="PTHR43819">
    <property type="entry name" value="ARCHAEAL-TYPE GLUTAMATE SYNTHASE [NADPH]"/>
    <property type="match status" value="1"/>
</dbReference>
<dbReference type="InterPro" id="IPR013785">
    <property type="entry name" value="Aldolase_TIM"/>
</dbReference>
<protein>
    <submittedName>
        <fullName evidence="5">Glutamate synthase [NADPH] large chain</fullName>
        <ecNumber evidence="5">1.4.1.13</ecNumber>
    </submittedName>
</protein>
<feature type="transmembrane region" description="Helical" evidence="3">
    <location>
        <begin position="12"/>
        <end position="40"/>
    </location>
</feature>
<dbReference type="GO" id="GO:0004355">
    <property type="term" value="F:glutamate synthase (NADPH) activity"/>
    <property type="evidence" value="ECO:0007669"/>
    <property type="project" value="UniProtKB-EC"/>
</dbReference>
<evidence type="ECO:0000259" key="4">
    <source>
        <dbReference type="Pfam" id="PF01645"/>
    </source>
</evidence>
<gene>
    <name evidence="5" type="primary">gltA_1</name>
    <name evidence="5" type="ORF">PSI9734_00565</name>
</gene>
<dbReference type="PANTHER" id="PTHR43819:SF1">
    <property type="entry name" value="ARCHAEAL-TYPE GLUTAMATE SYNTHASE [NADPH]"/>
    <property type="match status" value="1"/>
</dbReference>
<dbReference type="InterPro" id="IPR024188">
    <property type="entry name" value="GltB"/>
</dbReference>
<dbReference type="AlphaFoldDB" id="A0A6S6WMP9"/>
<keyword evidence="6" id="KW-1185">Reference proteome</keyword>
<accession>A0A6S6WMP9</accession>
<dbReference type="EC" id="1.4.1.13" evidence="5"/>
<sequence length="502" mass="55718">MTENPWMNSGTLLIVAQWLLGLFVLLLIGGIISVVVMYIIDRTQTKHTIRRNFPVMGRFRYLFESLGEFFRQYFFAMDREEMPFNRAQRSWVYRAAKNADRNLAFGSTRDLTKTGTIIFANAPYPRLTEEKTQPEPVEIGPYCKQPYAPVSYFHISGMSYGALSPVAVQALSRGAKIAGCWMNTGEGGLSPYHLEGGADIVFQIGTAKYGVRTKDGGLNEMRLQELGENKLIKMFELKLSQGAKPGKGGILPGLKVNKEIAEIRGIPEGEDSISPNRHPEIKCDDDLLDMIEKIRSITGKPTGIKFVMGDPDWIDELIDCIKKRGEEYAPDFITLDSADGGTGSAPQPLMDYVGLKLTESLPILIDKLRAAGLKDRIRIIASGKMISPSDVAWAIAMGADFIVSARGFMFSIGCIQAMQCNKNTCPTGVTTHDKKLQKGLNPKDKCERVANYHKYLEYGVNIIAHSCGVSDPRQLNRRHARIIQATGESVSLAERYPPQAPR</sequence>
<proteinExistence type="inferred from homology"/>
<keyword evidence="5" id="KW-0560">Oxidoreductase</keyword>
<comment type="similarity">
    <text evidence="1 2">Belongs to the glutamate synthase family.</text>
</comment>
<evidence type="ECO:0000313" key="6">
    <source>
        <dbReference type="Proteomes" id="UP000481517"/>
    </source>
</evidence>
<dbReference type="Pfam" id="PF01645">
    <property type="entry name" value="Glu_synthase"/>
    <property type="match status" value="1"/>
</dbReference>
<keyword evidence="3" id="KW-1133">Transmembrane helix</keyword>
<evidence type="ECO:0000256" key="3">
    <source>
        <dbReference type="SAM" id="Phobius"/>
    </source>
</evidence>
<keyword evidence="3" id="KW-0472">Membrane</keyword>
<dbReference type="PIRSF" id="PIRSF006429">
    <property type="entry name" value="GOGAT_lg_2"/>
    <property type="match status" value="1"/>
</dbReference>
<organism evidence="5 6">
    <name type="scientific">Pseudidiomarina piscicola</name>
    <dbReference type="NCBI Taxonomy" id="2614830"/>
    <lineage>
        <taxon>Bacteria</taxon>
        <taxon>Pseudomonadati</taxon>
        <taxon>Pseudomonadota</taxon>
        <taxon>Gammaproteobacteria</taxon>
        <taxon>Alteromonadales</taxon>
        <taxon>Idiomarinaceae</taxon>
        <taxon>Pseudidiomarina</taxon>
    </lineage>
</organism>
<reference evidence="5 6" key="1">
    <citation type="submission" date="2020-02" db="EMBL/GenBank/DDBJ databases">
        <authorList>
            <person name="Rodrigo-Torres L."/>
            <person name="Arahal R. D."/>
            <person name="Lucena T."/>
        </authorList>
    </citation>
    <scope>NUCLEOTIDE SEQUENCE [LARGE SCALE GENOMIC DNA]</scope>
    <source>
        <strain evidence="5 6">CECT 9734</strain>
    </source>
</reference>
<feature type="domain" description="Glutamate synthase" evidence="4">
    <location>
        <begin position="149"/>
        <end position="468"/>
    </location>
</feature>
<dbReference type="SUPFAM" id="SSF51395">
    <property type="entry name" value="FMN-linked oxidoreductases"/>
    <property type="match status" value="1"/>
</dbReference>